<dbReference type="AlphaFoldDB" id="A0A8X8ZRI8"/>
<organism evidence="5">
    <name type="scientific">Salvia splendens</name>
    <name type="common">Scarlet sage</name>
    <dbReference type="NCBI Taxonomy" id="180675"/>
    <lineage>
        <taxon>Eukaryota</taxon>
        <taxon>Viridiplantae</taxon>
        <taxon>Streptophyta</taxon>
        <taxon>Embryophyta</taxon>
        <taxon>Tracheophyta</taxon>
        <taxon>Spermatophyta</taxon>
        <taxon>Magnoliopsida</taxon>
        <taxon>eudicotyledons</taxon>
        <taxon>Gunneridae</taxon>
        <taxon>Pentapetalae</taxon>
        <taxon>asterids</taxon>
        <taxon>lamiids</taxon>
        <taxon>Lamiales</taxon>
        <taxon>Lamiaceae</taxon>
        <taxon>Nepetoideae</taxon>
        <taxon>Mentheae</taxon>
        <taxon>Salviinae</taxon>
        <taxon>Salvia</taxon>
        <taxon>Salvia subgen. Calosphace</taxon>
        <taxon>core Calosphace</taxon>
    </lineage>
</organism>
<accession>A0A8X8ZRI8</accession>
<dbReference type="SUPFAM" id="SSF64356">
    <property type="entry name" value="SNARE-like"/>
    <property type="match status" value="1"/>
</dbReference>
<dbReference type="Pfam" id="PF13774">
    <property type="entry name" value="Longin"/>
    <property type="match status" value="1"/>
</dbReference>
<proteinExistence type="inferred from homology"/>
<reference evidence="5" key="1">
    <citation type="submission" date="2018-01" db="EMBL/GenBank/DDBJ databases">
        <authorList>
            <person name="Mao J.F."/>
        </authorList>
    </citation>
    <scope>NUCLEOTIDE SEQUENCE</scope>
    <source>
        <strain evidence="5">Huo1</strain>
        <tissue evidence="5">Leaf</tissue>
    </source>
</reference>
<dbReference type="InterPro" id="IPR051097">
    <property type="entry name" value="Synaptobrevin-like_transport"/>
</dbReference>
<evidence type="ECO:0000256" key="1">
    <source>
        <dbReference type="ARBA" id="ARBA00008025"/>
    </source>
</evidence>
<evidence type="ECO:0000313" key="6">
    <source>
        <dbReference type="Proteomes" id="UP000298416"/>
    </source>
</evidence>
<evidence type="ECO:0000313" key="5">
    <source>
        <dbReference type="EMBL" id="KAG6414313.1"/>
    </source>
</evidence>
<reference evidence="5" key="2">
    <citation type="submission" date="2020-08" db="EMBL/GenBank/DDBJ databases">
        <title>Plant Genome Project.</title>
        <authorList>
            <person name="Zhang R.-G."/>
        </authorList>
    </citation>
    <scope>NUCLEOTIDE SEQUENCE</scope>
    <source>
        <strain evidence="5">Huo1</strain>
        <tissue evidence="5">Leaf</tissue>
    </source>
</reference>
<dbReference type="PANTHER" id="PTHR21136:SF214">
    <property type="entry name" value="VESICLE-ASSOCIATED MEMBRANE PROTEIN 714"/>
    <property type="match status" value="1"/>
</dbReference>
<dbReference type="Gene3D" id="3.30.200.90">
    <property type="match status" value="1"/>
</dbReference>
<dbReference type="Gene3D" id="3.30.450.50">
    <property type="entry name" value="Longin domain"/>
    <property type="match status" value="1"/>
</dbReference>
<comment type="subcellular location">
    <subcellularLocation>
        <location evidence="3">Endomembrane system</location>
        <topology evidence="3">Single-pass type IV membrane protein</topology>
    </subcellularLocation>
</comment>
<dbReference type="Proteomes" id="UP000298416">
    <property type="component" value="Unassembled WGS sequence"/>
</dbReference>
<dbReference type="PROSITE" id="PS50859">
    <property type="entry name" value="LONGIN"/>
    <property type="match status" value="1"/>
</dbReference>
<evidence type="ECO:0000256" key="2">
    <source>
        <dbReference type="ARBA" id="ARBA00023136"/>
    </source>
</evidence>
<evidence type="ECO:0000256" key="3">
    <source>
        <dbReference type="ARBA" id="ARBA00046280"/>
    </source>
</evidence>
<dbReference type="InterPro" id="IPR010908">
    <property type="entry name" value="Longin_dom"/>
</dbReference>
<dbReference type="CDD" id="cd14824">
    <property type="entry name" value="Longin"/>
    <property type="match status" value="1"/>
</dbReference>
<protein>
    <recommendedName>
        <fullName evidence="4">Longin domain-containing protein</fullName>
    </recommendedName>
</protein>
<sequence>MSSLWRRNLLFMMLLFEMIRNQVILFLVYISRTNRAKGEGPKLESTVFQLNCYLCDAEPINIFHGNYNTDTPPIRLSYDHGNHYNSLVDPRRLTIGAGLGFSSLQGVSVSVYEHSFICLALLAEGHFYSDLELTEKEIERMVLWNPQLLELSPRLLKQVSDYITAIILRSLRQLLNSLVEAELVEIGRPQDRYIFHIIHSDGITCLCMANDTFRRRIPVSYLEDIHMRFMKNYGRVAPYAPVYAMNDEFSRVLHQQMEFFSSNPSADTLNRVIAEVSEASIYLHK</sequence>
<keyword evidence="6" id="KW-1185">Reference proteome</keyword>
<gene>
    <name evidence="5" type="ORF">SASPL_127032</name>
</gene>
<name>A0A8X8ZRI8_SALSN</name>
<keyword evidence="2" id="KW-0472">Membrane</keyword>
<dbReference type="PANTHER" id="PTHR21136">
    <property type="entry name" value="SNARE PROTEINS"/>
    <property type="match status" value="1"/>
</dbReference>
<comment type="caution">
    <text evidence="5">The sequence shown here is derived from an EMBL/GenBank/DDBJ whole genome shotgun (WGS) entry which is preliminary data.</text>
</comment>
<comment type="similarity">
    <text evidence="1">Belongs to the synaptobrevin family.</text>
</comment>
<dbReference type="InterPro" id="IPR011012">
    <property type="entry name" value="Longin-like_dom_sf"/>
</dbReference>
<dbReference type="EMBL" id="PNBA02000009">
    <property type="protein sequence ID" value="KAG6414313.1"/>
    <property type="molecule type" value="Genomic_DNA"/>
</dbReference>
<dbReference type="SMART" id="SM01270">
    <property type="entry name" value="Longin"/>
    <property type="match status" value="1"/>
</dbReference>
<dbReference type="GO" id="GO:0012505">
    <property type="term" value="C:endomembrane system"/>
    <property type="evidence" value="ECO:0007669"/>
    <property type="project" value="UniProtKB-SubCell"/>
</dbReference>
<feature type="domain" description="Longin" evidence="4">
    <location>
        <begin position="171"/>
        <end position="253"/>
    </location>
</feature>
<evidence type="ECO:0000259" key="4">
    <source>
        <dbReference type="PROSITE" id="PS50859"/>
    </source>
</evidence>